<accession>M9M387</accession>
<dbReference type="PROSITE" id="PS51257">
    <property type="entry name" value="PROKAR_LIPOPROTEIN"/>
    <property type="match status" value="1"/>
</dbReference>
<evidence type="ECO:0000256" key="8">
    <source>
        <dbReference type="SAM" id="MobiDB-lite"/>
    </source>
</evidence>
<dbReference type="GO" id="GO:0000785">
    <property type="term" value="C:chromatin"/>
    <property type="evidence" value="ECO:0007669"/>
    <property type="project" value="TreeGrafter"/>
</dbReference>
<dbReference type="GO" id="GO:0042393">
    <property type="term" value="F:histone binding"/>
    <property type="evidence" value="ECO:0007669"/>
    <property type="project" value="TreeGrafter"/>
</dbReference>
<proteinExistence type="inferred from homology"/>
<comment type="subcellular location">
    <subcellularLocation>
        <location evidence="1">Nucleus</location>
    </subcellularLocation>
</comment>
<evidence type="ECO:0000256" key="2">
    <source>
        <dbReference type="ARBA" id="ARBA00006051"/>
    </source>
</evidence>
<sequence length="314" mass="35083">MPQRPKDLVKYEKVEPSLLGLNVTHFAGAGCWLQRGWRVARFLAQSVRPHFSRPAARLWTSKKQKGVQYPPAVSLAYNLTITCLLLHRTHLHQQLTLISVHTKRPTLGPTSIDCSIARAYKPPKTTRDLEPEQREDETKPCRSSICRASRSSTPRHASRTHTSSRSPSSASRRCKTTSSGASSMSARQAMKSTIRNSTIAWSAQSQSVSPALRVNSFEFEAAAPSPSKIPPEDLLGVTVILLTASYRDQEFIRVGYYVNNAYESEELRENPPEVVDLTKVRRSVLVAKPRVTRFNIKWDDAPTAPSQPEPTPVQ</sequence>
<evidence type="ECO:0000256" key="6">
    <source>
        <dbReference type="ARBA" id="ARBA00023242"/>
    </source>
</evidence>
<dbReference type="Pfam" id="PF04729">
    <property type="entry name" value="ASF1_hist_chap"/>
    <property type="match status" value="1"/>
</dbReference>
<dbReference type="Proteomes" id="UP000011976">
    <property type="component" value="Unassembled WGS sequence"/>
</dbReference>
<evidence type="ECO:0000313" key="10">
    <source>
        <dbReference type="Proteomes" id="UP000011976"/>
    </source>
</evidence>
<dbReference type="InterPro" id="IPR006818">
    <property type="entry name" value="ASF1-like"/>
</dbReference>
<name>M9M387_PSEA3</name>
<protein>
    <recommendedName>
        <fullName evidence="7">Anti-silencing function protein 1</fullName>
    </recommendedName>
</protein>
<keyword evidence="4" id="KW-0804">Transcription</keyword>
<dbReference type="AlphaFoldDB" id="M9M387"/>
<dbReference type="GO" id="GO:0006335">
    <property type="term" value="P:DNA replication-dependent chromatin assembly"/>
    <property type="evidence" value="ECO:0007669"/>
    <property type="project" value="TreeGrafter"/>
</dbReference>
<evidence type="ECO:0000256" key="7">
    <source>
        <dbReference type="ARBA" id="ARBA00032776"/>
    </source>
</evidence>
<gene>
    <name evidence="9" type="ORF">PANT_12d00106</name>
</gene>
<dbReference type="PANTHER" id="PTHR12040">
    <property type="entry name" value="ANTI-SILENCING PROTEIN 1"/>
    <property type="match status" value="1"/>
</dbReference>
<evidence type="ECO:0000256" key="1">
    <source>
        <dbReference type="ARBA" id="ARBA00004123"/>
    </source>
</evidence>
<reference evidence="10" key="1">
    <citation type="journal article" date="2013" name="Genome Announc.">
        <title>Genome sequence of the basidiomycetous yeast Pseudozyma antarctica T-34, a producer of the glycolipid biosurfactants mannosylerythritol lipids.</title>
        <authorList>
            <person name="Morita T."/>
            <person name="Koike H."/>
            <person name="Koyama Y."/>
            <person name="Hagiwara H."/>
            <person name="Ito E."/>
            <person name="Fukuoka T."/>
            <person name="Imura T."/>
            <person name="Machida M."/>
            <person name="Kitamoto D."/>
        </authorList>
    </citation>
    <scope>NUCLEOTIDE SEQUENCE [LARGE SCALE GENOMIC DNA]</scope>
    <source>
        <strain evidence="10">T-34</strain>
    </source>
</reference>
<keyword evidence="3" id="KW-0805">Transcription regulation</keyword>
<evidence type="ECO:0000256" key="4">
    <source>
        <dbReference type="ARBA" id="ARBA00023163"/>
    </source>
</evidence>
<keyword evidence="5" id="KW-0143">Chaperone</keyword>
<keyword evidence="6" id="KW-0539">Nucleus</keyword>
<feature type="compositionally biased region" description="Low complexity" evidence="8">
    <location>
        <begin position="141"/>
        <end position="171"/>
    </location>
</feature>
<dbReference type="EMBL" id="DF196778">
    <property type="protein sequence ID" value="GAC74720.1"/>
    <property type="molecule type" value="Genomic_DNA"/>
</dbReference>
<dbReference type="InterPro" id="IPR036747">
    <property type="entry name" value="ASF1-like_sf"/>
</dbReference>
<dbReference type="STRING" id="1151754.M9M387"/>
<dbReference type="GO" id="GO:0005634">
    <property type="term" value="C:nucleus"/>
    <property type="evidence" value="ECO:0007669"/>
    <property type="project" value="UniProtKB-SubCell"/>
</dbReference>
<evidence type="ECO:0000256" key="5">
    <source>
        <dbReference type="ARBA" id="ARBA00023186"/>
    </source>
</evidence>
<feature type="compositionally biased region" description="Basic and acidic residues" evidence="8">
    <location>
        <begin position="125"/>
        <end position="140"/>
    </location>
</feature>
<evidence type="ECO:0000313" key="9">
    <source>
        <dbReference type="EMBL" id="GAC74720.1"/>
    </source>
</evidence>
<evidence type="ECO:0000256" key="3">
    <source>
        <dbReference type="ARBA" id="ARBA00023015"/>
    </source>
</evidence>
<dbReference type="OrthoDB" id="29755at2759"/>
<dbReference type="Gene3D" id="2.60.40.1490">
    <property type="entry name" value="Histone chaperone ASF1-like"/>
    <property type="match status" value="1"/>
</dbReference>
<dbReference type="PANTHER" id="PTHR12040:SF0">
    <property type="entry name" value="HISTONE CHAPERONE ASF1"/>
    <property type="match status" value="1"/>
</dbReference>
<dbReference type="SUPFAM" id="SSF101546">
    <property type="entry name" value="ASF1-like"/>
    <property type="match status" value="1"/>
</dbReference>
<organism evidence="9 10">
    <name type="scientific">Pseudozyma antarctica (strain T-34)</name>
    <name type="common">Yeast</name>
    <name type="synonym">Candida antarctica</name>
    <dbReference type="NCBI Taxonomy" id="1151754"/>
    <lineage>
        <taxon>Eukaryota</taxon>
        <taxon>Fungi</taxon>
        <taxon>Dikarya</taxon>
        <taxon>Basidiomycota</taxon>
        <taxon>Ustilaginomycotina</taxon>
        <taxon>Ustilaginomycetes</taxon>
        <taxon>Ustilaginales</taxon>
        <taxon>Ustilaginaceae</taxon>
        <taxon>Moesziomyces</taxon>
    </lineage>
</organism>
<feature type="compositionally biased region" description="Polar residues" evidence="8">
    <location>
        <begin position="176"/>
        <end position="190"/>
    </location>
</feature>
<comment type="similarity">
    <text evidence="2">Belongs to the ASF1 family.</text>
</comment>
<feature type="region of interest" description="Disordered" evidence="8">
    <location>
        <begin position="122"/>
        <end position="190"/>
    </location>
</feature>